<sequence length="112" mass="12157">MTLGSNRWKIKPDFGPWPSGGGCGLPQCCYYMQKHASRGRNQDDGRIFRLLATTALAHPQTARGSHSPAKAVDAADVVCLQHRLLRAPYGFLAAPPRIGAVRASTGGRRKKM</sequence>
<protein>
    <submittedName>
        <fullName evidence="1">Uncharacterized protein</fullName>
    </submittedName>
</protein>
<proteinExistence type="predicted"/>
<organism evidence="1 2">
    <name type="scientific">Pleurodeles waltl</name>
    <name type="common">Iberian ribbed newt</name>
    <dbReference type="NCBI Taxonomy" id="8319"/>
    <lineage>
        <taxon>Eukaryota</taxon>
        <taxon>Metazoa</taxon>
        <taxon>Chordata</taxon>
        <taxon>Craniata</taxon>
        <taxon>Vertebrata</taxon>
        <taxon>Euteleostomi</taxon>
        <taxon>Amphibia</taxon>
        <taxon>Batrachia</taxon>
        <taxon>Caudata</taxon>
        <taxon>Salamandroidea</taxon>
        <taxon>Salamandridae</taxon>
        <taxon>Pleurodelinae</taxon>
        <taxon>Pleurodeles</taxon>
    </lineage>
</organism>
<dbReference type="EMBL" id="JANPWB010000008">
    <property type="protein sequence ID" value="KAJ1159702.1"/>
    <property type="molecule type" value="Genomic_DNA"/>
</dbReference>
<accession>A0AAV7S505</accession>
<gene>
    <name evidence="1" type="ORF">NDU88_000207</name>
</gene>
<dbReference type="Proteomes" id="UP001066276">
    <property type="component" value="Chromosome 4_2"/>
</dbReference>
<reference evidence="1" key="1">
    <citation type="journal article" date="2022" name="bioRxiv">
        <title>Sequencing and chromosome-scale assembly of the giantPleurodeles waltlgenome.</title>
        <authorList>
            <person name="Brown T."/>
            <person name="Elewa A."/>
            <person name="Iarovenko S."/>
            <person name="Subramanian E."/>
            <person name="Araus A.J."/>
            <person name="Petzold A."/>
            <person name="Susuki M."/>
            <person name="Suzuki K.-i.T."/>
            <person name="Hayashi T."/>
            <person name="Toyoda A."/>
            <person name="Oliveira C."/>
            <person name="Osipova E."/>
            <person name="Leigh N.D."/>
            <person name="Simon A."/>
            <person name="Yun M.H."/>
        </authorList>
    </citation>
    <scope>NUCLEOTIDE SEQUENCE</scope>
    <source>
        <strain evidence="1">20211129_DDA</strain>
        <tissue evidence="1">Liver</tissue>
    </source>
</reference>
<dbReference type="AlphaFoldDB" id="A0AAV7S505"/>
<comment type="caution">
    <text evidence="1">The sequence shown here is derived from an EMBL/GenBank/DDBJ whole genome shotgun (WGS) entry which is preliminary data.</text>
</comment>
<name>A0AAV7S505_PLEWA</name>
<evidence type="ECO:0000313" key="1">
    <source>
        <dbReference type="EMBL" id="KAJ1159702.1"/>
    </source>
</evidence>
<keyword evidence="2" id="KW-1185">Reference proteome</keyword>
<evidence type="ECO:0000313" key="2">
    <source>
        <dbReference type="Proteomes" id="UP001066276"/>
    </source>
</evidence>